<gene>
    <name evidence="2" type="ORF">FA13DRAFT_1708350</name>
</gene>
<dbReference type="STRING" id="71717.A0A4Y7THC8"/>
<evidence type="ECO:0000313" key="2">
    <source>
        <dbReference type="EMBL" id="TEB33585.1"/>
    </source>
</evidence>
<dbReference type="PANTHER" id="PTHR45786:SF74">
    <property type="entry name" value="ATP-DEPENDENT DNA HELICASE"/>
    <property type="match status" value="1"/>
</dbReference>
<name>A0A4Y7THC8_COPMI</name>
<evidence type="ECO:0000256" key="1">
    <source>
        <dbReference type="SAM" id="MobiDB-lite"/>
    </source>
</evidence>
<sequence length="541" mass="60687">MPSKAQHDTTSADQIALDAERLCSFVPPAHILLRVSELSPGLLRWRGGCLGSLTRLLRVPSGTPRRRYLYISVRIPSPINPFTTKLPWACLWSRWSVRWGRWISQTRDTWTLLQKTADAPAEGTYANVPAPPQDLLGGEFRVVAFCRMSKTTCQGKVIQRIKPFGLDPGEKTREPTTRSLGQLRRGQREINRRMRRPPTPATTAPSNHPSSPPPRPTPIPASAHAPQVFGHVNAPNPAPQSSNPFQPQPPQTPMLTPPPTAEATMLSRRSAGQRRRRQEERQRSSEMPPAQQITQEIMSGSPVIVNASRHGLKVHMSDGRLEPICAIARRHYREPAGRHDLGRMNVRCPDCGALHWGAEKLSTSTLARPKFGICCDSGQVRLPSLRPPPHPLYKLFTENMTQAKEFRENIWKYNRAFAFTSLQVHEDHSINNGRGPPVFRIFGELCHRGGPLEPRQGQRPTYAQLYIYDPQAAFDNRAQMNADLNPATLRVLQNVIVRYNKYVQVFEHAWEVMSRQGGQGDGGDDVLVALRPAPEQPGVHQ</sequence>
<evidence type="ECO:0008006" key="4">
    <source>
        <dbReference type="Google" id="ProtNLM"/>
    </source>
</evidence>
<keyword evidence="3" id="KW-1185">Reference proteome</keyword>
<dbReference type="EMBL" id="QPFP01000012">
    <property type="protein sequence ID" value="TEB33585.1"/>
    <property type="molecule type" value="Genomic_DNA"/>
</dbReference>
<feature type="region of interest" description="Disordered" evidence="1">
    <location>
        <begin position="164"/>
        <end position="297"/>
    </location>
</feature>
<comment type="caution">
    <text evidence="2">The sequence shown here is derived from an EMBL/GenBank/DDBJ whole genome shotgun (WGS) entry which is preliminary data.</text>
</comment>
<feature type="region of interest" description="Disordered" evidence="1">
    <location>
        <begin position="516"/>
        <end position="541"/>
    </location>
</feature>
<accession>A0A4Y7THC8</accession>
<feature type="compositionally biased region" description="Pro residues" evidence="1">
    <location>
        <begin position="246"/>
        <end position="260"/>
    </location>
</feature>
<feature type="compositionally biased region" description="Pro residues" evidence="1">
    <location>
        <begin position="210"/>
        <end position="219"/>
    </location>
</feature>
<protein>
    <recommendedName>
        <fullName evidence="4">Helitron helicase-like domain-containing protein</fullName>
    </recommendedName>
</protein>
<organism evidence="2 3">
    <name type="scientific">Coprinellus micaceus</name>
    <name type="common">Glistening ink-cap mushroom</name>
    <name type="synonym">Coprinus micaceus</name>
    <dbReference type="NCBI Taxonomy" id="71717"/>
    <lineage>
        <taxon>Eukaryota</taxon>
        <taxon>Fungi</taxon>
        <taxon>Dikarya</taxon>
        <taxon>Basidiomycota</taxon>
        <taxon>Agaricomycotina</taxon>
        <taxon>Agaricomycetes</taxon>
        <taxon>Agaricomycetidae</taxon>
        <taxon>Agaricales</taxon>
        <taxon>Agaricineae</taxon>
        <taxon>Psathyrellaceae</taxon>
        <taxon>Coprinellus</taxon>
    </lineage>
</organism>
<dbReference type="PANTHER" id="PTHR45786">
    <property type="entry name" value="DNA BINDING PROTEIN-LIKE"/>
    <property type="match status" value="1"/>
</dbReference>
<dbReference type="AlphaFoldDB" id="A0A4Y7THC8"/>
<reference evidence="2 3" key="1">
    <citation type="journal article" date="2019" name="Nat. Ecol. Evol.">
        <title>Megaphylogeny resolves global patterns of mushroom evolution.</title>
        <authorList>
            <person name="Varga T."/>
            <person name="Krizsan K."/>
            <person name="Foldi C."/>
            <person name="Dima B."/>
            <person name="Sanchez-Garcia M."/>
            <person name="Sanchez-Ramirez S."/>
            <person name="Szollosi G.J."/>
            <person name="Szarkandi J.G."/>
            <person name="Papp V."/>
            <person name="Albert L."/>
            <person name="Andreopoulos W."/>
            <person name="Angelini C."/>
            <person name="Antonin V."/>
            <person name="Barry K.W."/>
            <person name="Bougher N.L."/>
            <person name="Buchanan P."/>
            <person name="Buyck B."/>
            <person name="Bense V."/>
            <person name="Catcheside P."/>
            <person name="Chovatia M."/>
            <person name="Cooper J."/>
            <person name="Damon W."/>
            <person name="Desjardin D."/>
            <person name="Finy P."/>
            <person name="Geml J."/>
            <person name="Haridas S."/>
            <person name="Hughes K."/>
            <person name="Justo A."/>
            <person name="Karasinski D."/>
            <person name="Kautmanova I."/>
            <person name="Kiss B."/>
            <person name="Kocsube S."/>
            <person name="Kotiranta H."/>
            <person name="LaButti K.M."/>
            <person name="Lechner B.E."/>
            <person name="Liimatainen K."/>
            <person name="Lipzen A."/>
            <person name="Lukacs Z."/>
            <person name="Mihaltcheva S."/>
            <person name="Morgado L.N."/>
            <person name="Niskanen T."/>
            <person name="Noordeloos M.E."/>
            <person name="Ohm R.A."/>
            <person name="Ortiz-Santana B."/>
            <person name="Ovrebo C."/>
            <person name="Racz N."/>
            <person name="Riley R."/>
            <person name="Savchenko A."/>
            <person name="Shiryaev A."/>
            <person name="Soop K."/>
            <person name="Spirin V."/>
            <person name="Szebenyi C."/>
            <person name="Tomsovsky M."/>
            <person name="Tulloss R.E."/>
            <person name="Uehling J."/>
            <person name="Grigoriev I.V."/>
            <person name="Vagvolgyi C."/>
            <person name="Papp T."/>
            <person name="Martin F.M."/>
            <person name="Miettinen O."/>
            <person name="Hibbett D.S."/>
            <person name="Nagy L.G."/>
        </authorList>
    </citation>
    <scope>NUCLEOTIDE SEQUENCE [LARGE SCALE GENOMIC DNA]</scope>
    <source>
        <strain evidence="2 3">FP101781</strain>
    </source>
</reference>
<evidence type="ECO:0000313" key="3">
    <source>
        <dbReference type="Proteomes" id="UP000298030"/>
    </source>
</evidence>
<feature type="compositionally biased region" description="Low complexity" evidence="1">
    <location>
        <begin position="233"/>
        <end position="245"/>
    </location>
</feature>
<proteinExistence type="predicted"/>
<dbReference type="Proteomes" id="UP000298030">
    <property type="component" value="Unassembled WGS sequence"/>
</dbReference>
<dbReference type="OrthoDB" id="3366231at2759"/>